<keyword evidence="4" id="KW-1185">Reference proteome</keyword>
<dbReference type="AlphaFoldDB" id="A0AAD5NRJ5"/>
<dbReference type="Proteomes" id="UP001064489">
    <property type="component" value="Chromosome 5"/>
</dbReference>
<comment type="caution">
    <text evidence="3">The sequence shown here is derived from an EMBL/GenBank/DDBJ whole genome shotgun (WGS) entry which is preliminary data.</text>
</comment>
<feature type="signal peptide" evidence="2">
    <location>
        <begin position="1"/>
        <end position="27"/>
    </location>
</feature>
<evidence type="ECO:0000256" key="1">
    <source>
        <dbReference type="SAM" id="MobiDB-lite"/>
    </source>
</evidence>
<protein>
    <submittedName>
        <fullName evidence="3">Uncharacterized protein</fullName>
    </submittedName>
</protein>
<name>A0AAD5NRJ5_ACENE</name>
<keyword evidence="2" id="KW-0732">Signal</keyword>
<feature type="compositionally biased region" description="Low complexity" evidence="1">
    <location>
        <begin position="61"/>
        <end position="80"/>
    </location>
</feature>
<feature type="region of interest" description="Disordered" evidence="1">
    <location>
        <begin position="32"/>
        <end position="102"/>
    </location>
</feature>
<dbReference type="EMBL" id="JAJSOW010000102">
    <property type="protein sequence ID" value="KAI9176712.1"/>
    <property type="molecule type" value="Genomic_DNA"/>
</dbReference>
<feature type="chain" id="PRO_5042117225" evidence="2">
    <location>
        <begin position="28"/>
        <end position="102"/>
    </location>
</feature>
<evidence type="ECO:0000256" key="2">
    <source>
        <dbReference type="SAM" id="SignalP"/>
    </source>
</evidence>
<evidence type="ECO:0000313" key="3">
    <source>
        <dbReference type="EMBL" id="KAI9176712.1"/>
    </source>
</evidence>
<reference evidence="3" key="2">
    <citation type="submission" date="2023-02" db="EMBL/GenBank/DDBJ databases">
        <authorList>
            <person name="Swenson N.G."/>
            <person name="Wegrzyn J.L."/>
            <person name="Mcevoy S.L."/>
        </authorList>
    </citation>
    <scope>NUCLEOTIDE SEQUENCE</scope>
    <source>
        <strain evidence="3">91603</strain>
        <tissue evidence="3">Leaf</tissue>
    </source>
</reference>
<sequence length="102" mass="11876">MNRFQFYCLFVLAVVTLLLVFTPRIQAARTSFPSPATRNQHQDHHHYHHQQKQQQESTFQPSTTVPISSISSTTTNTNTTREFESQKRRVPTGSNPLHNKRR</sequence>
<accession>A0AAD5NRJ5</accession>
<proteinExistence type="predicted"/>
<gene>
    <name evidence="3" type="ORF">LWI28_006313</name>
</gene>
<evidence type="ECO:0000313" key="4">
    <source>
        <dbReference type="Proteomes" id="UP001064489"/>
    </source>
</evidence>
<reference evidence="3" key="1">
    <citation type="journal article" date="2022" name="Plant J.">
        <title>Strategies of tolerance reflected in two North American maple genomes.</title>
        <authorList>
            <person name="McEvoy S.L."/>
            <person name="Sezen U.U."/>
            <person name="Trouern-Trend A."/>
            <person name="McMahon S.M."/>
            <person name="Schaberg P.G."/>
            <person name="Yang J."/>
            <person name="Wegrzyn J.L."/>
            <person name="Swenson N.G."/>
        </authorList>
    </citation>
    <scope>NUCLEOTIDE SEQUENCE</scope>
    <source>
        <strain evidence="3">91603</strain>
    </source>
</reference>
<organism evidence="3 4">
    <name type="scientific">Acer negundo</name>
    <name type="common">Box elder</name>
    <dbReference type="NCBI Taxonomy" id="4023"/>
    <lineage>
        <taxon>Eukaryota</taxon>
        <taxon>Viridiplantae</taxon>
        <taxon>Streptophyta</taxon>
        <taxon>Embryophyta</taxon>
        <taxon>Tracheophyta</taxon>
        <taxon>Spermatophyta</taxon>
        <taxon>Magnoliopsida</taxon>
        <taxon>eudicotyledons</taxon>
        <taxon>Gunneridae</taxon>
        <taxon>Pentapetalae</taxon>
        <taxon>rosids</taxon>
        <taxon>malvids</taxon>
        <taxon>Sapindales</taxon>
        <taxon>Sapindaceae</taxon>
        <taxon>Hippocastanoideae</taxon>
        <taxon>Acereae</taxon>
        <taxon>Acer</taxon>
    </lineage>
</organism>
<feature type="compositionally biased region" description="Polar residues" evidence="1">
    <location>
        <begin position="92"/>
        <end position="102"/>
    </location>
</feature>